<reference evidence="5" key="1">
    <citation type="journal article" date="2022" name="bioRxiv">
        <title>Sequencing and chromosome-scale assembly of the giantPleurodeles waltlgenome.</title>
        <authorList>
            <person name="Brown T."/>
            <person name="Elewa A."/>
            <person name="Iarovenko S."/>
            <person name="Subramanian E."/>
            <person name="Araus A.J."/>
            <person name="Petzold A."/>
            <person name="Susuki M."/>
            <person name="Suzuki K.-i.T."/>
            <person name="Hayashi T."/>
            <person name="Toyoda A."/>
            <person name="Oliveira C."/>
            <person name="Osipova E."/>
            <person name="Leigh N.D."/>
            <person name="Simon A."/>
            <person name="Yun M.H."/>
        </authorList>
    </citation>
    <scope>NUCLEOTIDE SEQUENCE</scope>
    <source>
        <strain evidence="5">20211129_DDA</strain>
        <tissue evidence="5">Liver</tissue>
    </source>
</reference>
<keyword evidence="2" id="KW-0964">Secreted</keyword>
<protein>
    <recommendedName>
        <fullName evidence="4">Olfactomedin-like domain-containing protein</fullName>
    </recommendedName>
</protein>
<accession>A0AAV7MUH6</accession>
<comment type="caution">
    <text evidence="3">Lacks conserved residue(s) required for the propagation of feature annotation.</text>
</comment>
<dbReference type="PROSITE" id="PS51132">
    <property type="entry name" value="OLF"/>
    <property type="match status" value="1"/>
</dbReference>
<feature type="domain" description="Olfactomedin-like" evidence="4">
    <location>
        <begin position="190"/>
        <end position="453"/>
    </location>
</feature>
<evidence type="ECO:0000313" key="6">
    <source>
        <dbReference type="Proteomes" id="UP001066276"/>
    </source>
</evidence>
<dbReference type="PANTHER" id="PTHR23192">
    <property type="entry name" value="OLFACTOMEDIN-RELATED"/>
    <property type="match status" value="1"/>
</dbReference>
<comment type="subcellular location">
    <subcellularLocation>
        <location evidence="1">Secreted</location>
    </subcellularLocation>
</comment>
<evidence type="ECO:0000259" key="4">
    <source>
        <dbReference type="PROSITE" id="PS51132"/>
    </source>
</evidence>
<dbReference type="InterPro" id="IPR050605">
    <property type="entry name" value="Olfactomedin-like_domain"/>
</dbReference>
<dbReference type="GO" id="GO:0005615">
    <property type="term" value="C:extracellular space"/>
    <property type="evidence" value="ECO:0007669"/>
    <property type="project" value="TreeGrafter"/>
</dbReference>
<dbReference type="PANTHER" id="PTHR23192:SF7">
    <property type="entry name" value="OLFACTOMEDIN-4"/>
    <property type="match status" value="1"/>
</dbReference>
<sequence>MLLFVLLAVFTAQGQLTPSDVQNVTGSVDENGVCLCTVILPDNTFPVHRMEHLEVLSYNLTISVQQEITTIQSYQQTLNIYLQKITNLTVRLEAMEGSSYTELDFELLKLEVKEMETLILQLNASMEGTNVIVHILFQEIRNISLIVNQLEVYDKNNVLAVRREIVSLRKRLEDCEKNQTKPIPPPSYGTCDHGGLASVGKPYVVQLNWRGFSYRYGAWGKDSLLNTSKEQQYWVAPLETDGRVVKMLRVYPTLNDLLLYKTPTDKQLTKHYGQGGGMIMYNNTLYFNRYTNGDICTHNVQSSVEQCKTLPQAVFNNRFSYADVSYQDIDFAADEYGLWVIYATEESVGNIVIGKLNPSSLTLEKSWTTTLYKRSASNAFMICGVMYATRSVTTRREEIFYMYDTNIGQEGTLSISVDKMMETVQSLSYNPNDHKLYMYNDGYEVTYDVNFKTDSSKN</sequence>
<proteinExistence type="predicted"/>
<evidence type="ECO:0000256" key="2">
    <source>
        <dbReference type="ARBA" id="ARBA00022525"/>
    </source>
</evidence>
<dbReference type="EMBL" id="JANPWB010000013">
    <property type="protein sequence ID" value="KAJ1107393.1"/>
    <property type="molecule type" value="Genomic_DNA"/>
</dbReference>
<dbReference type="SMART" id="SM00284">
    <property type="entry name" value="OLF"/>
    <property type="match status" value="1"/>
</dbReference>
<gene>
    <name evidence="5" type="ORF">NDU88_004783</name>
</gene>
<comment type="caution">
    <text evidence="5">The sequence shown here is derived from an EMBL/GenBank/DDBJ whole genome shotgun (WGS) entry which is preliminary data.</text>
</comment>
<dbReference type="InterPro" id="IPR003112">
    <property type="entry name" value="Olfac-like_dom"/>
</dbReference>
<dbReference type="Proteomes" id="UP001066276">
    <property type="component" value="Chromosome 9"/>
</dbReference>
<evidence type="ECO:0000256" key="1">
    <source>
        <dbReference type="ARBA" id="ARBA00004613"/>
    </source>
</evidence>
<dbReference type="AlphaFoldDB" id="A0AAV7MUH6"/>
<keyword evidence="6" id="KW-1185">Reference proteome</keyword>
<organism evidence="5 6">
    <name type="scientific">Pleurodeles waltl</name>
    <name type="common">Iberian ribbed newt</name>
    <dbReference type="NCBI Taxonomy" id="8319"/>
    <lineage>
        <taxon>Eukaryota</taxon>
        <taxon>Metazoa</taxon>
        <taxon>Chordata</taxon>
        <taxon>Craniata</taxon>
        <taxon>Vertebrata</taxon>
        <taxon>Euteleostomi</taxon>
        <taxon>Amphibia</taxon>
        <taxon>Batrachia</taxon>
        <taxon>Caudata</taxon>
        <taxon>Salamandroidea</taxon>
        <taxon>Salamandridae</taxon>
        <taxon>Pleurodelinae</taxon>
        <taxon>Pleurodeles</taxon>
    </lineage>
</organism>
<evidence type="ECO:0000313" key="5">
    <source>
        <dbReference type="EMBL" id="KAJ1107393.1"/>
    </source>
</evidence>
<dbReference type="Pfam" id="PF02191">
    <property type="entry name" value="OLF"/>
    <property type="match status" value="1"/>
</dbReference>
<name>A0AAV7MUH6_PLEWA</name>
<evidence type="ECO:0000256" key="3">
    <source>
        <dbReference type="PROSITE-ProRule" id="PRU00446"/>
    </source>
</evidence>
<dbReference type="GO" id="GO:0007165">
    <property type="term" value="P:signal transduction"/>
    <property type="evidence" value="ECO:0007669"/>
    <property type="project" value="TreeGrafter"/>
</dbReference>